<feature type="transmembrane region" description="Helical" evidence="1">
    <location>
        <begin position="20"/>
        <end position="41"/>
    </location>
</feature>
<proteinExistence type="predicted"/>
<evidence type="ECO:0000256" key="1">
    <source>
        <dbReference type="SAM" id="Phobius"/>
    </source>
</evidence>
<keyword evidence="1" id="KW-1133">Transmembrane helix</keyword>
<dbReference type="EMBL" id="JAHRIO010024839">
    <property type="protein sequence ID" value="MEQ2166653.1"/>
    <property type="molecule type" value="Genomic_DNA"/>
</dbReference>
<sequence>MTSLPDAFHLPSAIRLQRQLCHVIGSFLGSAFCALTFWLYFVPCRIVSIFQRMLSLALEADRSPALNSAKLSQELFHMVLSHMPLRAHR</sequence>
<dbReference type="Proteomes" id="UP001476798">
    <property type="component" value="Unassembled WGS sequence"/>
</dbReference>
<evidence type="ECO:0000313" key="2">
    <source>
        <dbReference type="EMBL" id="MEQ2166653.1"/>
    </source>
</evidence>
<accession>A0ABV0N5L6</accession>
<comment type="caution">
    <text evidence="2">The sequence shown here is derived from an EMBL/GenBank/DDBJ whole genome shotgun (WGS) entry which is preliminary data.</text>
</comment>
<keyword evidence="1" id="KW-0472">Membrane</keyword>
<reference evidence="2 3" key="1">
    <citation type="submission" date="2021-06" db="EMBL/GenBank/DDBJ databases">
        <authorList>
            <person name="Palmer J.M."/>
        </authorList>
    </citation>
    <scope>NUCLEOTIDE SEQUENCE [LARGE SCALE GENOMIC DNA]</scope>
    <source>
        <strain evidence="2 3">GA_2019</strain>
        <tissue evidence="2">Muscle</tissue>
    </source>
</reference>
<evidence type="ECO:0000313" key="3">
    <source>
        <dbReference type="Proteomes" id="UP001476798"/>
    </source>
</evidence>
<organism evidence="2 3">
    <name type="scientific">Goodea atripinnis</name>
    <dbReference type="NCBI Taxonomy" id="208336"/>
    <lineage>
        <taxon>Eukaryota</taxon>
        <taxon>Metazoa</taxon>
        <taxon>Chordata</taxon>
        <taxon>Craniata</taxon>
        <taxon>Vertebrata</taxon>
        <taxon>Euteleostomi</taxon>
        <taxon>Actinopterygii</taxon>
        <taxon>Neopterygii</taxon>
        <taxon>Teleostei</taxon>
        <taxon>Neoteleostei</taxon>
        <taxon>Acanthomorphata</taxon>
        <taxon>Ovalentaria</taxon>
        <taxon>Atherinomorphae</taxon>
        <taxon>Cyprinodontiformes</taxon>
        <taxon>Goodeidae</taxon>
        <taxon>Goodea</taxon>
    </lineage>
</organism>
<keyword evidence="1" id="KW-0812">Transmembrane</keyword>
<gene>
    <name evidence="2" type="ORF">GOODEAATRI_030508</name>
</gene>
<protein>
    <submittedName>
        <fullName evidence="2">Uncharacterized protein</fullName>
    </submittedName>
</protein>
<keyword evidence="3" id="KW-1185">Reference proteome</keyword>
<name>A0ABV0N5L6_9TELE</name>